<comment type="caution">
    <text evidence="1">The sequence shown here is derived from an EMBL/GenBank/DDBJ whole genome shotgun (WGS) entry which is preliminary data.</text>
</comment>
<dbReference type="Proteomes" id="UP000615446">
    <property type="component" value="Unassembled WGS sequence"/>
</dbReference>
<protein>
    <submittedName>
        <fullName evidence="1">Uncharacterized protein</fullName>
    </submittedName>
</protein>
<evidence type="ECO:0000313" key="1">
    <source>
        <dbReference type="EMBL" id="GES72528.1"/>
    </source>
</evidence>
<reference evidence="1" key="1">
    <citation type="submission" date="2019-10" db="EMBL/GenBank/DDBJ databases">
        <title>Conservation and host-specific expression of non-tandemly repeated heterogenous ribosome RNA gene in arbuscular mycorrhizal fungi.</title>
        <authorList>
            <person name="Maeda T."/>
            <person name="Kobayashi Y."/>
            <person name="Nakagawa T."/>
            <person name="Ezawa T."/>
            <person name="Yamaguchi K."/>
            <person name="Bino T."/>
            <person name="Nishimoto Y."/>
            <person name="Shigenobu S."/>
            <person name="Kawaguchi M."/>
        </authorList>
    </citation>
    <scope>NUCLEOTIDE SEQUENCE</scope>
    <source>
        <strain evidence="1">HR1</strain>
    </source>
</reference>
<name>A0A8H3QAE3_9GLOM</name>
<dbReference type="AlphaFoldDB" id="A0A8H3QAE3"/>
<accession>A0A8H3QAE3</accession>
<proteinExistence type="predicted"/>
<organism evidence="1 2">
    <name type="scientific">Rhizophagus clarus</name>
    <dbReference type="NCBI Taxonomy" id="94130"/>
    <lineage>
        <taxon>Eukaryota</taxon>
        <taxon>Fungi</taxon>
        <taxon>Fungi incertae sedis</taxon>
        <taxon>Mucoromycota</taxon>
        <taxon>Glomeromycotina</taxon>
        <taxon>Glomeromycetes</taxon>
        <taxon>Glomerales</taxon>
        <taxon>Glomeraceae</taxon>
        <taxon>Rhizophagus</taxon>
    </lineage>
</organism>
<gene>
    <name evidence="1" type="ORF">RCL2_000009400</name>
</gene>
<dbReference type="EMBL" id="BLAL01000002">
    <property type="protein sequence ID" value="GES72528.1"/>
    <property type="molecule type" value="Genomic_DNA"/>
</dbReference>
<evidence type="ECO:0000313" key="2">
    <source>
        <dbReference type="Proteomes" id="UP000615446"/>
    </source>
</evidence>
<sequence length="96" mass="11122">MIEFNDEELNCEQENFHKASDGFIEDQHVLEYGKLSLILDERSTVDERSAIDATNKIPNNPQEIQINNSDTSSILDRSQIKENEIEKEREIIDTNL</sequence>